<dbReference type="RefSeq" id="WP_120257638.1">
    <property type="nucleotide sequence ID" value="NZ_RAPY01000001.1"/>
</dbReference>
<dbReference type="AlphaFoldDB" id="A0A420BGU5"/>
<reference evidence="1 2" key="1">
    <citation type="submission" date="2018-09" db="EMBL/GenBank/DDBJ databases">
        <title>Genomic Encyclopedia of Type Strains, Phase III (KMG-III): the genomes of soil and plant-associated and newly described type strains.</title>
        <authorList>
            <person name="Whitman W."/>
        </authorList>
    </citation>
    <scope>NUCLEOTIDE SEQUENCE [LARGE SCALE GENOMIC DNA]</scope>
    <source>
        <strain evidence="1 2">CECT 7938</strain>
    </source>
</reference>
<gene>
    <name evidence="1" type="ORF">DFQ12_0747</name>
</gene>
<evidence type="ECO:0000313" key="2">
    <source>
        <dbReference type="Proteomes" id="UP000286246"/>
    </source>
</evidence>
<organism evidence="1 2">
    <name type="scientific">Sphingobacterium detergens</name>
    <dbReference type="NCBI Taxonomy" id="1145106"/>
    <lineage>
        <taxon>Bacteria</taxon>
        <taxon>Pseudomonadati</taxon>
        <taxon>Bacteroidota</taxon>
        <taxon>Sphingobacteriia</taxon>
        <taxon>Sphingobacteriales</taxon>
        <taxon>Sphingobacteriaceae</taxon>
        <taxon>Sphingobacterium</taxon>
    </lineage>
</organism>
<dbReference type="OrthoDB" id="1495540at2"/>
<sequence>MEPFLLICTVLGAVASVVAILAYRNDHAKKPKEEKEFLILQFNSTRSLSLSVTEKLEKYCKKYNAFNDLMFEGTTFGEYILMLKNSQKKNLSKEILDTMLSLSPTKPVIDWMVKSLENQFNELLKIDTWLDSKLIIE</sequence>
<dbReference type="Proteomes" id="UP000286246">
    <property type="component" value="Unassembled WGS sequence"/>
</dbReference>
<comment type="caution">
    <text evidence="1">The sequence shown here is derived from an EMBL/GenBank/DDBJ whole genome shotgun (WGS) entry which is preliminary data.</text>
</comment>
<dbReference type="EMBL" id="RAPY01000001">
    <property type="protein sequence ID" value="RKE55907.1"/>
    <property type="molecule type" value="Genomic_DNA"/>
</dbReference>
<accession>A0A420BGU5</accession>
<name>A0A420BGU5_SPHD1</name>
<protein>
    <submittedName>
        <fullName evidence="1">Uncharacterized protein</fullName>
    </submittedName>
</protein>
<proteinExistence type="predicted"/>
<keyword evidence="2" id="KW-1185">Reference proteome</keyword>
<evidence type="ECO:0000313" key="1">
    <source>
        <dbReference type="EMBL" id="RKE55907.1"/>
    </source>
</evidence>